<sequence length="88" mass="9745">MPFNSVLVAATAEISAAVWQRLACLPERISSDQMLELVVCFPLQQLGRFALFLWTYLCVAPHPNRHLYYASYYGDDSDGEDSDEGGGG</sequence>
<accession>A0A022QSG5</accession>
<dbReference type="Proteomes" id="UP000030748">
    <property type="component" value="Unassembled WGS sequence"/>
</dbReference>
<evidence type="ECO:0000313" key="2">
    <source>
        <dbReference type="Proteomes" id="UP000030748"/>
    </source>
</evidence>
<dbReference type="OrthoDB" id="1935666at2759"/>
<dbReference type="eggNOG" id="ENOG502S8RB">
    <property type="taxonomic scope" value="Eukaryota"/>
</dbReference>
<dbReference type="EMBL" id="KI630918">
    <property type="protein sequence ID" value="EYU31667.1"/>
    <property type="molecule type" value="Genomic_DNA"/>
</dbReference>
<dbReference type="AlphaFoldDB" id="A0A022QSG5"/>
<organism evidence="1 2">
    <name type="scientific">Erythranthe guttata</name>
    <name type="common">Yellow monkey flower</name>
    <name type="synonym">Mimulus guttatus</name>
    <dbReference type="NCBI Taxonomy" id="4155"/>
    <lineage>
        <taxon>Eukaryota</taxon>
        <taxon>Viridiplantae</taxon>
        <taxon>Streptophyta</taxon>
        <taxon>Embryophyta</taxon>
        <taxon>Tracheophyta</taxon>
        <taxon>Spermatophyta</taxon>
        <taxon>Magnoliopsida</taxon>
        <taxon>eudicotyledons</taxon>
        <taxon>Gunneridae</taxon>
        <taxon>Pentapetalae</taxon>
        <taxon>asterids</taxon>
        <taxon>lamiids</taxon>
        <taxon>Lamiales</taxon>
        <taxon>Phrymaceae</taxon>
        <taxon>Erythranthe</taxon>
    </lineage>
</organism>
<keyword evidence="2" id="KW-1185">Reference proteome</keyword>
<name>A0A022QSG5_ERYGU</name>
<dbReference type="PANTHER" id="PTHR35104:SF6">
    <property type="entry name" value="PROTEIN, PUTATIVE-RELATED"/>
    <property type="match status" value="1"/>
</dbReference>
<protein>
    <submittedName>
        <fullName evidence="1">Uncharacterized protein</fullName>
    </submittedName>
</protein>
<dbReference type="OMA" id="ISAAVWQ"/>
<dbReference type="KEGG" id="egt:105964292"/>
<proteinExistence type="predicted"/>
<dbReference type="PhylomeDB" id="A0A022QSG5"/>
<evidence type="ECO:0000313" key="1">
    <source>
        <dbReference type="EMBL" id="EYU31667.1"/>
    </source>
</evidence>
<gene>
    <name evidence="1" type="ORF">MIMGU_mgv1a017206mg</name>
</gene>
<dbReference type="PANTHER" id="PTHR35104">
    <property type="entry name" value="OS03G0807000 PROTEIN"/>
    <property type="match status" value="1"/>
</dbReference>
<reference evidence="1 2" key="1">
    <citation type="journal article" date="2013" name="Proc. Natl. Acad. Sci. U.S.A.">
        <title>Fine-scale variation in meiotic recombination in Mimulus inferred from population shotgun sequencing.</title>
        <authorList>
            <person name="Hellsten U."/>
            <person name="Wright K.M."/>
            <person name="Jenkins J."/>
            <person name="Shu S."/>
            <person name="Yuan Y."/>
            <person name="Wessler S.R."/>
            <person name="Schmutz J."/>
            <person name="Willis J.H."/>
            <person name="Rokhsar D.S."/>
        </authorList>
    </citation>
    <scope>NUCLEOTIDE SEQUENCE [LARGE SCALE GENOMIC DNA]</scope>
    <source>
        <strain evidence="2">cv. DUN x IM62</strain>
    </source>
</reference>